<organism evidence="1 2">
    <name type="scientific">Theileria orientalis strain Shintoku</name>
    <dbReference type="NCBI Taxonomy" id="869250"/>
    <lineage>
        <taxon>Eukaryota</taxon>
        <taxon>Sar</taxon>
        <taxon>Alveolata</taxon>
        <taxon>Apicomplexa</taxon>
        <taxon>Aconoidasida</taxon>
        <taxon>Piroplasmida</taxon>
        <taxon>Theileriidae</taxon>
        <taxon>Theileria</taxon>
    </lineage>
</organism>
<dbReference type="RefSeq" id="XP_009690933.1">
    <property type="nucleotide sequence ID" value="XM_009692638.1"/>
</dbReference>
<dbReference type="EMBL" id="AP011947">
    <property type="protein sequence ID" value="BAM40632.1"/>
    <property type="molecule type" value="Genomic_DNA"/>
</dbReference>
<keyword evidence="2" id="KW-1185">Reference proteome</keyword>
<gene>
    <name evidence="1" type="ORF">TOT_020000886</name>
</gene>
<protein>
    <submittedName>
        <fullName evidence="1">Uncharacterized protein</fullName>
    </submittedName>
</protein>
<dbReference type="Proteomes" id="UP000003786">
    <property type="component" value="Chromosome 2"/>
</dbReference>
<dbReference type="VEuPathDB" id="PiroplasmaDB:TOT_020000886"/>
<evidence type="ECO:0000313" key="1">
    <source>
        <dbReference type="EMBL" id="BAM40632.1"/>
    </source>
</evidence>
<dbReference type="AlphaFoldDB" id="J4CD71"/>
<sequence>MYYIFARPRVGPDTGVNDAELMNVICHVPRVVLVKLLTVLRIAFSESTQSHGPIM</sequence>
<accession>J4CD71</accession>
<dbReference type="KEGG" id="tot:TOT_020000886"/>
<dbReference type="GeneID" id="20714999"/>
<reference evidence="1 2" key="1">
    <citation type="journal article" date="2012" name="MBio">
        <title>Comparative genome analysis of three eukaryotic parasites with differing abilities to transform leukocytes reveals key mediators of Theileria-induced leukocyte transformation.</title>
        <authorList>
            <person name="Hayashida K."/>
            <person name="Hara Y."/>
            <person name="Abe T."/>
            <person name="Yamasaki C."/>
            <person name="Toyoda A."/>
            <person name="Kosuge T."/>
            <person name="Suzuki Y."/>
            <person name="Sato Y."/>
            <person name="Kawashima S."/>
            <person name="Katayama T."/>
            <person name="Wakaguri H."/>
            <person name="Inoue N."/>
            <person name="Homma K."/>
            <person name="Tada-Umezaki M."/>
            <person name="Yagi Y."/>
            <person name="Fujii Y."/>
            <person name="Habara T."/>
            <person name="Kanehisa M."/>
            <person name="Watanabe H."/>
            <person name="Ito K."/>
            <person name="Gojobori T."/>
            <person name="Sugawara H."/>
            <person name="Imanishi T."/>
            <person name="Weir W."/>
            <person name="Gardner M."/>
            <person name="Pain A."/>
            <person name="Shiels B."/>
            <person name="Hattori M."/>
            <person name="Nene V."/>
            <person name="Sugimoto C."/>
        </authorList>
    </citation>
    <scope>NUCLEOTIDE SEQUENCE [LARGE SCALE GENOMIC DNA]</scope>
    <source>
        <strain evidence="1 2">Shintoku</strain>
    </source>
</reference>
<evidence type="ECO:0000313" key="2">
    <source>
        <dbReference type="Proteomes" id="UP000003786"/>
    </source>
</evidence>
<proteinExistence type="predicted"/>
<name>J4CD71_THEOR</name>